<reference evidence="2" key="1">
    <citation type="journal article" date="2020" name="Cell">
        <title>Large-Scale Comparative Analyses of Tick Genomes Elucidate Their Genetic Diversity and Vector Capacities.</title>
        <authorList>
            <consortium name="Tick Genome and Microbiome Consortium (TIGMIC)"/>
            <person name="Jia N."/>
            <person name="Wang J."/>
            <person name="Shi W."/>
            <person name="Du L."/>
            <person name="Sun Y."/>
            <person name="Zhan W."/>
            <person name="Jiang J.F."/>
            <person name="Wang Q."/>
            <person name="Zhang B."/>
            <person name="Ji P."/>
            <person name="Bell-Sakyi L."/>
            <person name="Cui X.M."/>
            <person name="Yuan T.T."/>
            <person name="Jiang B.G."/>
            <person name="Yang W.F."/>
            <person name="Lam T.T."/>
            <person name="Chang Q.C."/>
            <person name="Ding S.J."/>
            <person name="Wang X.J."/>
            <person name="Zhu J.G."/>
            <person name="Ruan X.D."/>
            <person name="Zhao L."/>
            <person name="Wei J.T."/>
            <person name="Ye R.Z."/>
            <person name="Que T.C."/>
            <person name="Du C.H."/>
            <person name="Zhou Y.H."/>
            <person name="Cheng J.X."/>
            <person name="Dai P.F."/>
            <person name="Guo W.B."/>
            <person name="Han X.H."/>
            <person name="Huang E.J."/>
            <person name="Li L.F."/>
            <person name="Wei W."/>
            <person name="Gao Y.C."/>
            <person name="Liu J.Z."/>
            <person name="Shao H.Z."/>
            <person name="Wang X."/>
            <person name="Wang C.C."/>
            <person name="Yang T.C."/>
            <person name="Huo Q.B."/>
            <person name="Li W."/>
            <person name="Chen H.Y."/>
            <person name="Chen S.E."/>
            <person name="Zhou L.G."/>
            <person name="Ni X.B."/>
            <person name="Tian J.H."/>
            <person name="Sheng Y."/>
            <person name="Liu T."/>
            <person name="Pan Y.S."/>
            <person name="Xia L.Y."/>
            <person name="Li J."/>
            <person name="Zhao F."/>
            <person name="Cao W.C."/>
        </authorList>
    </citation>
    <scope>NUCLEOTIDE SEQUENCE</scope>
    <source>
        <strain evidence="2">Rmic-2018</strain>
    </source>
</reference>
<organism evidence="2 3">
    <name type="scientific">Rhipicephalus microplus</name>
    <name type="common">Cattle tick</name>
    <name type="synonym">Boophilus microplus</name>
    <dbReference type="NCBI Taxonomy" id="6941"/>
    <lineage>
        <taxon>Eukaryota</taxon>
        <taxon>Metazoa</taxon>
        <taxon>Ecdysozoa</taxon>
        <taxon>Arthropoda</taxon>
        <taxon>Chelicerata</taxon>
        <taxon>Arachnida</taxon>
        <taxon>Acari</taxon>
        <taxon>Parasitiformes</taxon>
        <taxon>Ixodida</taxon>
        <taxon>Ixodoidea</taxon>
        <taxon>Ixodidae</taxon>
        <taxon>Rhipicephalinae</taxon>
        <taxon>Rhipicephalus</taxon>
        <taxon>Boophilus</taxon>
    </lineage>
</organism>
<dbReference type="EMBL" id="JABSTU010000002">
    <property type="protein sequence ID" value="KAH8037193.1"/>
    <property type="molecule type" value="Genomic_DNA"/>
</dbReference>
<name>A0A9J6ES24_RHIMP</name>
<comment type="caution">
    <text evidence="2">The sequence shown here is derived from an EMBL/GenBank/DDBJ whole genome shotgun (WGS) entry which is preliminary data.</text>
</comment>
<gene>
    <name evidence="2" type="ORF">HPB51_008900</name>
</gene>
<protein>
    <submittedName>
        <fullName evidence="2">Uncharacterized protein</fullName>
    </submittedName>
</protein>
<dbReference type="Proteomes" id="UP000821866">
    <property type="component" value="Chromosome 10"/>
</dbReference>
<keyword evidence="3" id="KW-1185">Reference proteome</keyword>
<proteinExistence type="predicted"/>
<dbReference type="AlphaFoldDB" id="A0A9J6ES24"/>
<feature type="compositionally biased region" description="Acidic residues" evidence="1">
    <location>
        <begin position="134"/>
        <end position="144"/>
    </location>
</feature>
<accession>A0A9J6ES24</accession>
<reference evidence="2" key="2">
    <citation type="submission" date="2021-09" db="EMBL/GenBank/DDBJ databases">
        <authorList>
            <person name="Jia N."/>
            <person name="Wang J."/>
            <person name="Shi W."/>
            <person name="Du L."/>
            <person name="Sun Y."/>
            <person name="Zhan W."/>
            <person name="Jiang J."/>
            <person name="Wang Q."/>
            <person name="Zhang B."/>
            <person name="Ji P."/>
            <person name="Sakyi L.B."/>
            <person name="Cui X."/>
            <person name="Yuan T."/>
            <person name="Jiang B."/>
            <person name="Yang W."/>
            <person name="Lam T.T.-Y."/>
            <person name="Chang Q."/>
            <person name="Ding S."/>
            <person name="Wang X."/>
            <person name="Zhu J."/>
            <person name="Ruan X."/>
            <person name="Zhao L."/>
            <person name="Wei J."/>
            <person name="Que T."/>
            <person name="Du C."/>
            <person name="Cheng J."/>
            <person name="Dai P."/>
            <person name="Han X."/>
            <person name="Huang E."/>
            <person name="Gao Y."/>
            <person name="Liu J."/>
            <person name="Shao H."/>
            <person name="Ye R."/>
            <person name="Li L."/>
            <person name="Wei W."/>
            <person name="Wang X."/>
            <person name="Wang C."/>
            <person name="Huo Q."/>
            <person name="Li W."/>
            <person name="Guo W."/>
            <person name="Chen H."/>
            <person name="Chen S."/>
            <person name="Zhou L."/>
            <person name="Zhou L."/>
            <person name="Ni X."/>
            <person name="Tian J."/>
            <person name="Zhou Y."/>
            <person name="Sheng Y."/>
            <person name="Liu T."/>
            <person name="Pan Y."/>
            <person name="Xia L."/>
            <person name="Li J."/>
            <person name="Zhao F."/>
            <person name="Cao W."/>
        </authorList>
    </citation>
    <scope>NUCLEOTIDE SEQUENCE</scope>
    <source>
        <strain evidence="2">Rmic-2018</strain>
        <tissue evidence="2">Larvae</tissue>
    </source>
</reference>
<evidence type="ECO:0000313" key="3">
    <source>
        <dbReference type="Proteomes" id="UP000821866"/>
    </source>
</evidence>
<evidence type="ECO:0000256" key="1">
    <source>
        <dbReference type="SAM" id="MobiDB-lite"/>
    </source>
</evidence>
<sequence>MDRSLPVFAAVACLVVPERCCTNQEWALGCISRDYSVPVRDNRRKLAQFKKSVAREGDRCRLVFTKLFVNDDIYVWDTVNECAVRLNPRADGGDSGDVAGGDPTDDPRDDANGVPVRDPSGVPRNIPTGVIEVDGPELEDDPEDDTAVQEENLDDVVNHVSLGVMKKALQEQVLGVVLEDVLDQFSKVEKKLENNQELPCIQEEMA</sequence>
<evidence type="ECO:0000313" key="2">
    <source>
        <dbReference type="EMBL" id="KAH8037193.1"/>
    </source>
</evidence>
<feature type="region of interest" description="Disordered" evidence="1">
    <location>
        <begin position="90"/>
        <end position="144"/>
    </location>
</feature>